<proteinExistence type="predicted"/>
<evidence type="ECO:0000256" key="11">
    <source>
        <dbReference type="PROSITE-ProRule" id="PRU00076"/>
    </source>
</evidence>
<keyword evidence="4" id="KW-0812">Transmembrane</keyword>
<sequence length="764" mass="86145">MNRSRSNSHQRPNRSRSGSRQRLNRSRSNSHQRLNRSRSSSRQRLNRSRSNSHQRSNRSRSNSRQRSNRSRSNSRQRFRRRYSSSTSSRGSTRSGGQPEGHNPAPPPPPVRRYYGRRGASSSSELDLSDTDSDKKSISTVEHRSSTTSLSKISNSGLFGNSGAGTKPKATPQERLKRKMQVLLNKQYKADKRAERERYEKQEQERQDREDELREMAIKLRRREREKRHRMKDSGDDEEDEDLDGDEYDEEGEELEDEDEKKRKRSTPSSSGSSSPEPTHRRNRWERTEVDMEMRHRGERDSSSSHWERENYRGRETQREGYQERYRDSYRERDRSRDCSPSRRPRPRNWHWYVSTVEYPYCSDVGKTGTNGRKGTMRYERIKLLANALVVLSSIAEDGEIKVRISTNLHLVSAADRLEPSVFYWDTFRDTAPGSNHCSARDVMSRLWLILICIVVVIPFSSAARFVPKWKKQACEIPASQNEHSHYVCTDNGDVKCLPGWMGDLCDVPMCKKGCDPLQGYCKRPGECRCKIGFYGEMCNKCIALPGCQHGNCNNSFECNCQEGWDGLFCSELTVTPREAIVSGPENAGVDWVGLGKYARNARSCLAASMATAPNHLSVAAIVVIRAFCARLPFVPRVVTRNEDTAENQESADAKLDGGEKSVTSATLIPAVFTASAIVPGSVTASPVGGACSVTKATCVSLTEEDGGYRCLCPEGYTGRNCEVAKFTTTSTTTMTTTTTVNENNAANVTDDENDAANVTDNEAL</sequence>
<dbReference type="GO" id="GO:0009986">
    <property type="term" value="C:cell surface"/>
    <property type="evidence" value="ECO:0007669"/>
    <property type="project" value="TreeGrafter"/>
</dbReference>
<keyword evidence="9 11" id="KW-1015">Disulfide bond</keyword>
<dbReference type="Pfam" id="PF01414">
    <property type="entry name" value="DSL"/>
    <property type="match status" value="1"/>
</dbReference>
<feature type="compositionally biased region" description="Low complexity" evidence="12">
    <location>
        <begin position="83"/>
        <end position="94"/>
    </location>
</feature>
<feature type="compositionally biased region" description="Low complexity" evidence="12">
    <location>
        <begin position="145"/>
        <end position="155"/>
    </location>
</feature>
<dbReference type="GO" id="GO:0007154">
    <property type="term" value="P:cell communication"/>
    <property type="evidence" value="ECO:0007669"/>
    <property type="project" value="InterPro"/>
</dbReference>
<keyword evidence="3 11" id="KW-0245">EGF-like domain</keyword>
<evidence type="ECO:0000256" key="9">
    <source>
        <dbReference type="ARBA" id="ARBA00023157"/>
    </source>
</evidence>
<dbReference type="PANTHER" id="PTHR14949">
    <property type="entry name" value="EGF-LIKE-DOMAIN, MULTIPLE 7, 8"/>
    <property type="match status" value="1"/>
</dbReference>
<feature type="compositionally biased region" description="Acidic residues" evidence="12">
    <location>
        <begin position="234"/>
        <end position="258"/>
    </location>
</feature>
<dbReference type="SUPFAM" id="SSF57196">
    <property type="entry name" value="EGF/Laminin"/>
    <property type="match status" value="1"/>
</dbReference>
<dbReference type="GO" id="GO:0005102">
    <property type="term" value="F:signaling receptor binding"/>
    <property type="evidence" value="ECO:0007669"/>
    <property type="project" value="TreeGrafter"/>
</dbReference>
<feature type="compositionally biased region" description="Basic and acidic residues" evidence="12">
    <location>
        <begin position="187"/>
        <end position="217"/>
    </location>
</feature>
<name>A0A7R9CFW6_TIMCR</name>
<dbReference type="PROSITE" id="PS50026">
    <property type="entry name" value="EGF_3"/>
    <property type="match status" value="1"/>
</dbReference>
<feature type="compositionally biased region" description="Basic residues" evidence="12">
    <location>
        <begin position="1"/>
        <end position="82"/>
    </location>
</feature>
<dbReference type="InterPro" id="IPR050969">
    <property type="entry name" value="Dev_Signal_Modulators"/>
</dbReference>
<dbReference type="GO" id="GO:0005576">
    <property type="term" value="C:extracellular region"/>
    <property type="evidence" value="ECO:0007669"/>
    <property type="project" value="TreeGrafter"/>
</dbReference>
<dbReference type="PROSITE" id="PS01186">
    <property type="entry name" value="EGF_2"/>
    <property type="match status" value="2"/>
</dbReference>
<keyword evidence="6" id="KW-0677">Repeat</keyword>
<organism evidence="14">
    <name type="scientific">Timema cristinae</name>
    <name type="common">Walking stick</name>
    <dbReference type="NCBI Taxonomy" id="61476"/>
    <lineage>
        <taxon>Eukaryota</taxon>
        <taxon>Metazoa</taxon>
        <taxon>Ecdysozoa</taxon>
        <taxon>Arthropoda</taxon>
        <taxon>Hexapoda</taxon>
        <taxon>Insecta</taxon>
        <taxon>Pterygota</taxon>
        <taxon>Neoptera</taxon>
        <taxon>Polyneoptera</taxon>
        <taxon>Phasmatodea</taxon>
        <taxon>Timematodea</taxon>
        <taxon>Timematoidea</taxon>
        <taxon>Timematidae</taxon>
        <taxon>Timema</taxon>
    </lineage>
</organism>
<feature type="compositionally biased region" description="Basic and acidic residues" evidence="12">
    <location>
        <begin position="131"/>
        <end position="144"/>
    </location>
</feature>
<evidence type="ECO:0000256" key="7">
    <source>
        <dbReference type="ARBA" id="ARBA00022989"/>
    </source>
</evidence>
<dbReference type="Gene3D" id="2.10.25.140">
    <property type="match status" value="1"/>
</dbReference>
<keyword evidence="7" id="KW-1133">Transmembrane helix</keyword>
<dbReference type="SMART" id="SM00181">
    <property type="entry name" value="EGF"/>
    <property type="match status" value="3"/>
</dbReference>
<evidence type="ECO:0000256" key="3">
    <source>
        <dbReference type="ARBA" id="ARBA00022536"/>
    </source>
</evidence>
<evidence type="ECO:0000256" key="6">
    <source>
        <dbReference type="ARBA" id="ARBA00022737"/>
    </source>
</evidence>
<dbReference type="PROSITE" id="PS00022">
    <property type="entry name" value="EGF_1"/>
    <property type="match status" value="3"/>
</dbReference>
<feature type="disulfide bond" evidence="11">
    <location>
        <begin position="712"/>
        <end position="721"/>
    </location>
</feature>
<dbReference type="InterPro" id="IPR001774">
    <property type="entry name" value="DSL"/>
</dbReference>
<dbReference type="AlphaFoldDB" id="A0A7R9CFW6"/>
<dbReference type="FunFam" id="2.10.25.140:FF:000002">
    <property type="entry name" value="Delta-like protein"/>
    <property type="match status" value="1"/>
</dbReference>
<evidence type="ECO:0000256" key="12">
    <source>
        <dbReference type="SAM" id="MobiDB-lite"/>
    </source>
</evidence>
<gene>
    <name evidence="14" type="ORF">TCEB3V08_LOCUS2498</name>
</gene>
<dbReference type="Gene3D" id="2.10.25.10">
    <property type="entry name" value="Laminin"/>
    <property type="match status" value="2"/>
</dbReference>
<evidence type="ECO:0000256" key="1">
    <source>
        <dbReference type="ARBA" id="ARBA00004479"/>
    </source>
</evidence>
<comment type="caution">
    <text evidence="11">Lacks conserved residue(s) required for the propagation of feature annotation.</text>
</comment>
<accession>A0A7R9CFW6</accession>
<dbReference type="GO" id="GO:0016020">
    <property type="term" value="C:membrane"/>
    <property type="evidence" value="ECO:0007669"/>
    <property type="project" value="UniProtKB-SubCell"/>
</dbReference>
<dbReference type="Pfam" id="PF21700">
    <property type="entry name" value="EGF_DL_JAG"/>
    <property type="match status" value="1"/>
</dbReference>
<feature type="compositionally biased region" description="Basic residues" evidence="12">
    <location>
        <begin position="218"/>
        <end position="230"/>
    </location>
</feature>
<evidence type="ECO:0000259" key="13">
    <source>
        <dbReference type="PROSITE" id="PS50026"/>
    </source>
</evidence>
<comment type="subcellular location">
    <subcellularLocation>
        <location evidence="1">Membrane</location>
        <topology evidence="1">Single-pass type I membrane protein</topology>
    </subcellularLocation>
</comment>
<evidence type="ECO:0000256" key="8">
    <source>
        <dbReference type="ARBA" id="ARBA00023136"/>
    </source>
</evidence>
<keyword evidence="8" id="KW-0472">Membrane</keyword>
<protein>
    <recommendedName>
        <fullName evidence="13">EGF-like domain-containing protein</fullName>
    </recommendedName>
</protein>
<dbReference type="InterPro" id="IPR000742">
    <property type="entry name" value="EGF"/>
</dbReference>
<feature type="compositionally biased region" description="Basic and acidic residues" evidence="12">
    <location>
        <begin position="284"/>
        <end position="340"/>
    </location>
</feature>
<dbReference type="PANTHER" id="PTHR14949:SF56">
    <property type="entry name" value="EGF-LIKE-DOMAIN, MULTIPLE 7"/>
    <property type="match status" value="1"/>
</dbReference>
<feature type="region of interest" description="Disordered" evidence="12">
    <location>
        <begin position="1"/>
        <end position="344"/>
    </location>
</feature>
<feature type="compositionally biased region" description="Low complexity" evidence="12">
    <location>
        <begin position="266"/>
        <end position="276"/>
    </location>
</feature>
<reference evidence="14" key="1">
    <citation type="submission" date="2020-11" db="EMBL/GenBank/DDBJ databases">
        <authorList>
            <person name="Tran Van P."/>
        </authorList>
    </citation>
    <scope>NUCLEOTIDE SEQUENCE</scope>
</reference>
<evidence type="ECO:0000256" key="2">
    <source>
        <dbReference type="ARBA" id="ARBA00022473"/>
    </source>
</evidence>
<keyword evidence="2" id="KW-0217">Developmental protein</keyword>
<keyword evidence="10" id="KW-0325">Glycoprotein</keyword>
<evidence type="ECO:0000313" key="14">
    <source>
        <dbReference type="EMBL" id="CAD7394575.1"/>
    </source>
</evidence>
<evidence type="ECO:0000256" key="10">
    <source>
        <dbReference type="ARBA" id="ARBA00023180"/>
    </source>
</evidence>
<feature type="compositionally biased region" description="Low complexity" evidence="12">
    <location>
        <begin position="116"/>
        <end position="125"/>
    </location>
</feature>
<dbReference type="CDD" id="cd00054">
    <property type="entry name" value="EGF_CA"/>
    <property type="match status" value="1"/>
</dbReference>
<dbReference type="EMBL" id="OC317010">
    <property type="protein sequence ID" value="CAD7394575.1"/>
    <property type="molecule type" value="Genomic_DNA"/>
</dbReference>
<evidence type="ECO:0000256" key="4">
    <source>
        <dbReference type="ARBA" id="ARBA00022692"/>
    </source>
</evidence>
<evidence type="ECO:0000256" key="5">
    <source>
        <dbReference type="ARBA" id="ARBA00022729"/>
    </source>
</evidence>
<dbReference type="FunFam" id="2.10.25.10:FF:000018">
    <property type="entry name" value="Delta-like 1"/>
    <property type="match status" value="1"/>
</dbReference>
<feature type="domain" description="EGF-like" evidence="13">
    <location>
        <begin position="683"/>
        <end position="722"/>
    </location>
</feature>
<keyword evidence="5" id="KW-0732">Signal</keyword>